<proteinExistence type="predicted"/>
<dbReference type="EMBL" id="FORR01000029">
    <property type="protein sequence ID" value="SFJ87698.1"/>
    <property type="molecule type" value="Genomic_DNA"/>
</dbReference>
<gene>
    <name evidence="1" type="ORF">SAMN05421852_12924</name>
    <name evidence="2" type="ORF">SAMN05421852_13910</name>
</gene>
<organism evidence="2 3">
    <name type="scientific">Thermoflavimicrobium dichotomicum</name>
    <dbReference type="NCBI Taxonomy" id="46223"/>
    <lineage>
        <taxon>Bacteria</taxon>
        <taxon>Bacillati</taxon>
        <taxon>Bacillota</taxon>
        <taxon>Bacilli</taxon>
        <taxon>Bacillales</taxon>
        <taxon>Thermoactinomycetaceae</taxon>
        <taxon>Thermoflavimicrobium</taxon>
    </lineage>
</organism>
<accession>A0A1I3VCY3</accession>
<feature type="non-terminal residue" evidence="2">
    <location>
        <position position="1"/>
    </location>
</feature>
<sequence length="28" mass="2998">VNVAIVKKRIEMASNSDAKSVVIPAMLI</sequence>
<evidence type="ECO:0000313" key="3">
    <source>
        <dbReference type="Proteomes" id="UP000199545"/>
    </source>
</evidence>
<name>A0A1I3VCY3_9BACL</name>
<dbReference type="EMBL" id="FORR01000039">
    <property type="protein sequence ID" value="SFJ92037.1"/>
    <property type="molecule type" value="Genomic_DNA"/>
</dbReference>
<protein>
    <submittedName>
        <fullName evidence="2">Uncharacterized protein</fullName>
    </submittedName>
</protein>
<reference evidence="2 3" key="1">
    <citation type="submission" date="2016-10" db="EMBL/GenBank/DDBJ databases">
        <authorList>
            <person name="de Groot N.N."/>
        </authorList>
    </citation>
    <scope>NUCLEOTIDE SEQUENCE [LARGE SCALE GENOMIC DNA]</scope>
    <source>
        <strain evidence="2 3">DSM 44778</strain>
    </source>
</reference>
<evidence type="ECO:0000313" key="1">
    <source>
        <dbReference type="EMBL" id="SFJ87698.1"/>
    </source>
</evidence>
<dbReference type="Proteomes" id="UP000199545">
    <property type="component" value="Unassembled WGS sequence"/>
</dbReference>
<dbReference type="AlphaFoldDB" id="A0A1I3VCY3"/>
<keyword evidence="3" id="KW-1185">Reference proteome</keyword>
<evidence type="ECO:0000313" key="2">
    <source>
        <dbReference type="EMBL" id="SFJ92037.1"/>
    </source>
</evidence>